<accession>A0ABQ3CX36</accession>
<dbReference type="EMBL" id="BMVN01000025">
    <property type="protein sequence ID" value="GHA47149.1"/>
    <property type="molecule type" value="Genomic_DNA"/>
</dbReference>
<gene>
    <name evidence="2" type="ORF">GCM10010345_59560</name>
</gene>
<protein>
    <submittedName>
        <fullName evidence="2">Uncharacterized protein</fullName>
    </submittedName>
</protein>
<evidence type="ECO:0000256" key="1">
    <source>
        <dbReference type="SAM" id="MobiDB-lite"/>
    </source>
</evidence>
<keyword evidence="3" id="KW-1185">Reference proteome</keyword>
<evidence type="ECO:0000313" key="3">
    <source>
        <dbReference type="Proteomes" id="UP000653644"/>
    </source>
</evidence>
<feature type="compositionally biased region" description="Low complexity" evidence="1">
    <location>
        <begin position="58"/>
        <end position="76"/>
    </location>
</feature>
<dbReference type="Proteomes" id="UP000653644">
    <property type="component" value="Unassembled WGS sequence"/>
</dbReference>
<feature type="region of interest" description="Disordered" evidence="1">
    <location>
        <begin position="58"/>
        <end position="77"/>
    </location>
</feature>
<feature type="compositionally biased region" description="Low complexity" evidence="1">
    <location>
        <begin position="85"/>
        <end position="94"/>
    </location>
</feature>
<organism evidence="2 3">
    <name type="scientific">Streptomyces canarius</name>
    <dbReference type="NCBI Taxonomy" id="285453"/>
    <lineage>
        <taxon>Bacteria</taxon>
        <taxon>Bacillati</taxon>
        <taxon>Actinomycetota</taxon>
        <taxon>Actinomycetes</taxon>
        <taxon>Kitasatosporales</taxon>
        <taxon>Streptomycetaceae</taxon>
        <taxon>Streptomyces</taxon>
    </lineage>
</organism>
<feature type="region of interest" description="Disordered" evidence="1">
    <location>
        <begin position="85"/>
        <end position="122"/>
    </location>
</feature>
<reference evidence="3" key="1">
    <citation type="journal article" date="2019" name="Int. J. Syst. Evol. Microbiol.">
        <title>The Global Catalogue of Microorganisms (GCM) 10K type strain sequencing project: providing services to taxonomists for standard genome sequencing and annotation.</title>
        <authorList>
            <consortium name="The Broad Institute Genomics Platform"/>
            <consortium name="The Broad Institute Genome Sequencing Center for Infectious Disease"/>
            <person name="Wu L."/>
            <person name="Ma J."/>
        </authorList>
    </citation>
    <scope>NUCLEOTIDE SEQUENCE [LARGE SCALE GENOMIC DNA]</scope>
    <source>
        <strain evidence="3">JCM 4733</strain>
    </source>
</reference>
<name>A0ABQ3CX36_9ACTN</name>
<evidence type="ECO:0000313" key="2">
    <source>
        <dbReference type="EMBL" id="GHA47149.1"/>
    </source>
</evidence>
<comment type="caution">
    <text evidence="2">The sequence shown here is derived from an EMBL/GenBank/DDBJ whole genome shotgun (WGS) entry which is preliminary data.</text>
</comment>
<proteinExistence type="predicted"/>
<sequence length="141" mass="14467">MGPRGEPLLQNLPLLGGNGQHVDLHYAHGTILTHNTPGARLPPPGERVIITGTADGAGAAAGATTSTATAERPGVARVRRRTAVPARPVPAGAAEKPDGVEPVAAFSARPSRSRSRAPAVTEASEKITELTYNPYAPARVS</sequence>